<dbReference type="Pfam" id="PF10318">
    <property type="entry name" value="7TM_GPCR_Srh"/>
    <property type="match status" value="1"/>
</dbReference>
<keyword evidence="3" id="KW-1185">Reference proteome</keyword>
<dbReference type="PANTHER" id="PTHR46891">
    <property type="entry name" value="SERPENTINE RECEPTOR, CLASS H-RELATED"/>
    <property type="match status" value="1"/>
</dbReference>
<evidence type="ECO:0000313" key="2">
    <source>
        <dbReference type="EMBL" id="CAI5451880.1"/>
    </source>
</evidence>
<dbReference type="Proteomes" id="UP001152747">
    <property type="component" value="Unassembled WGS sequence"/>
</dbReference>
<feature type="transmembrane region" description="Helical" evidence="1">
    <location>
        <begin position="255"/>
        <end position="283"/>
    </location>
</feature>
<sequence>MINFTENIISVHASAVDCLEPAPEYYENLMHYLHFITLPNYIISLYVLICNAPPALRQYRNYLLWHTFGNIIFEIYISVFFLPVTYLPLVVFRGAGILKYNNTQGLLQFYLMIFCVVHTGTSILELFRYRFDAAIGEETLSKKILHKIVIFFWIFALGIPIFCIITMPTCVPKQDHFKQNLIREYPNSPIQILCDTTVVAPPLLDPIFTPILSLIVFAIITAAIIIPHITVTIWMRLDYLSMHLSAKTVQLQKMLLMSLFIQAAIHGTLLGIPIFGFLYAILFSLEHDWIAYILLLLVSFHGSVSTVAMVYFTKPIRLAYVGVIFRIFRIEPKKVDDIGLGQREIFSTTVASKKSSVFSVTAVQLF</sequence>
<accession>A0A9P1ITK9</accession>
<reference evidence="2" key="1">
    <citation type="submission" date="2022-11" db="EMBL/GenBank/DDBJ databases">
        <authorList>
            <person name="Kikuchi T."/>
        </authorList>
    </citation>
    <scope>NUCLEOTIDE SEQUENCE</scope>
    <source>
        <strain evidence="2">PS1010</strain>
    </source>
</reference>
<gene>
    <name evidence="2" type="ORF">CAMP_LOCUS14517</name>
</gene>
<evidence type="ECO:0000256" key="1">
    <source>
        <dbReference type="SAM" id="Phobius"/>
    </source>
</evidence>
<feature type="transmembrane region" description="Helical" evidence="1">
    <location>
        <begin position="29"/>
        <end position="50"/>
    </location>
</feature>
<protein>
    <recommendedName>
        <fullName evidence="4">Serpentine Receptor, class H</fullName>
    </recommendedName>
</protein>
<keyword evidence="1" id="KW-1133">Transmembrane helix</keyword>
<dbReference type="InterPro" id="IPR019422">
    <property type="entry name" value="7TM_GPCR_serpentine_rcpt_Srh"/>
</dbReference>
<dbReference type="PANTHER" id="PTHR46891:SF7">
    <property type="entry name" value="SERPENTINE RECEPTOR, CLASS H"/>
    <property type="match status" value="1"/>
</dbReference>
<dbReference type="AlphaFoldDB" id="A0A9P1ITK9"/>
<feature type="transmembrane region" description="Helical" evidence="1">
    <location>
        <begin position="211"/>
        <end position="234"/>
    </location>
</feature>
<feature type="transmembrane region" description="Helical" evidence="1">
    <location>
        <begin position="148"/>
        <end position="167"/>
    </location>
</feature>
<feature type="transmembrane region" description="Helical" evidence="1">
    <location>
        <begin position="62"/>
        <end position="87"/>
    </location>
</feature>
<keyword evidence="1" id="KW-0812">Transmembrane</keyword>
<comment type="caution">
    <text evidence="2">The sequence shown here is derived from an EMBL/GenBank/DDBJ whole genome shotgun (WGS) entry which is preliminary data.</text>
</comment>
<dbReference type="OrthoDB" id="5850668at2759"/>
<evidence type="ECO:0008006" key="4">
    <source>
        <dbReference type="Google" id="ProtNLM"/>
    </source>
</evidence>
<proteinExistence type="predicted"/>
<evidence type="ECO:0000313" key="3">
    <source>
        <dbReference type="Proteomes" id="UP001152747"/>
    </source>
</evidence>
<feature type="transmembrane region" description="Helical" evidence="1">
    <location>
        <begin position="289"/>
        <end position="312"/>
    </location>
</feature>
<feature type="transmembrane region" description="Helical" evidence="1">
    <location>
        <begin position="107"/>
        <end position="127"/>
    </location>
</feature>
<keyword evidence="1" id="KW-0472">Membrane</keyword>
<name>A0A9P1ITK9_9PELO</name>
<organism evidence="2 3">
    <name type="scientific">Caenorhabditis angaria</name>
    <dbReference type="NCBI Taxonomy" id="860376"/>
    <lineage>
        <taxon>Eukaryota</taxon>
        <taxon>Metazoa</taxon>
        <taxon>Ecdysozoa</taxon>
        <taxon>Nematoda</taxon>
        <taxon>Chromadorea</taxon>
        <taxon>Rhabditida</taxon>
        <taxon>Rhabditina</taxon>
        <taxon>Rhabditomorpha</taxon>
        <taxon>Rhabditoidea</taxon>
        <taxon>Rhabditidae</taxon>
        <taxon>Peloderinae</taxon>
        <taxon>Caenorhabditis</taxon>
    </lineage>
</organism>
<dbReference type="EMBL" id="CANHGI010000005">
    <property type="protein sequence ID" value="CAI5451880.1"/>
    <property type="molecule type" value="Genomic_DNA"/>
</dbReference>